<dbReference type="SUPFAM" id="SSF52540">
    <property type="entry name" value="P-loop containing nucleoside triphosphate hydrolases"/>
    <property type="match status" value="1"/>
</dbReference>
<comment type="caution">
    <text evidence="1">The sequence shown here is derived from an EMBL/GenBank/DDBJ whole genome shotgun (WGS) entry which is preliminary data.</text>
</comment>
<evidence type="ECO:0000313" key="1">
    <source>
        <dbReference type="EMBL" id="KAI6657653.1"/>
    </source>
</evidence>
<gene>
    <name evidence="1" type="ORF">LOD99_396</name>
</gene>
<dbReference type="EMBL" id="JAKMXF010000111">
    <property type="protein sequence ID" value="KAI6657653.1"/>
    <property type="molecule type" value="Genomic_DNA"/>
</dbReference>
<dbReference type="Gene3D" id="3.40.50.300">
    <property type="entry name" value="P-loop containing nucleotide triphosphate hydrolases"/>
    <property type="match status" value="1"/>
</dbReference>
<keyword evidence="2" id="KW-1185">Reference proteome</keyword>
<organism evidence="1 2">
    <name type="scientific">Oopsacas minuta</name>
    <dbReference type="NCBI Taxonomy" id="111878"/>
    <lineage>
        <taxon>Eukaryota</taxon>
        <taxon>Metazoa</taxon>
        <taxon>Porifera</taxon>
        <taxon>Hexactinellida</taxon>
        <taxon>Hexasterophora</taxon>
        <taxon>Lyssacinosida</taxon>
        <taxon>Leucopsacidae</taxon>
        <taxon>Oopsacas</taxon>
    </lineage>
</organism>
<dbReference type="AlphaFoldDB" id="A0AAV7KA28"/>
<dbReference type="InterPro" id="IPR027417">
    <property type="entry name" value="P-loop_NTPase"/>
</dbReference>
<accession>A0AAV7KA28</accession>
<name>A0AAV7KA28_9METZ</name>
<proteinExistence type="predicted"/>
<protein>
    <submittedName>
        <fullName evidence="1">Uncharacterized protein</fullName>
    </submittedName>
</protein>
<reference evidence="1 2" key="1">
    <citation type="journal article" date="2023" name="BMC Biol.">
        <title>The compact genome of the sponge Oopsacas minuta (Hexactinellida) is lacking key metazoan core genes.</title>
        <authorList>
            <person name="Santini S."/>
            <person name="Schenkelaars Q."/>
            <person name="Jourda C."/>
            <person name="Duchesne M."/>
            <person name="Belahbib H."/>
            <person name="Rocher C."/>
            <person name="Selva M."/>
            <person name="Riesgo A."/>
            <person name="Vervoort M."/>
            <person name="Leys S.P."/>
            <person name="Kodjabachian L."/>
            <person name="Le Bivic A."/>
            <person name="Borchiellini C."/>
            <person name="Claverie J.M."/>
            <person name="Renard E."/>
        </authorList>
    </citation>
    <scope>NUCLEOTIDE SEQUENCE [LARGE SCALE GENOMIC DNA]</scope>
    <source>
        <strain evidence="1">SPO-2</strain>
    </source>
</reference>
<sequence length="113" mass="13059">MFFELDYIQLQIGDGKHSILNSSPKIIGQLKEKGIPPISILIKARSPNTIMSFSSRNLSEKDCVHMFQAFEHIETDLEPNLHATLMLVKMPVLVEQTREVIQREQDRPIWMNI</sequence>
<dbReference type="Proteomes" id="UP001165289">
    <property type="component" value="Unassembled WGS sequence"/>
</dbReference>
<evidence type="ECO:0000313" key="2">
    <source>
        <dbReference type="Proteomes" id="UP001165289"/>
    </source>
</evidence>